<evidence type="ECO:0000313" key="10">
    <source>
        <dbReference type="Proteomes" id="UP001235966"/>
    </source>
</evidence>
<evidence type="ECO:0000256" key="5">
    <source>
        <dbReference type="ARBA" id="ARBA00022989"/>
    </source>
</evidence>
<keyword evidence="3" id="KW-1003">Cell membrane</keyword>
<dbReference type="InterPro" id="IPR037185">
    <property type="entry name" value="EmrE-like"/>
</dbReference>
<reference evidence="9 10" key="1">
    <citation type="submission" date="2023-07" db="EMBL/GenBank/DDBJ databases">
        <title>Sequencing the genomes of 1000 actinobacteria strains.</title>
        <authorList>
            <person name="Klenk H.-P."/>
        </authorList>
    </citation>
    <scope>NUCLEOTIDE SEQUENCE [LARGE SCALE GENOMIC DNA]</scope>
    <source>
        <strain evidence="9 10">DSM 102162</strain>
    </source>
</reference>
<keyword evidence="5 8" id="KW-1133">Transmembrane helix</keyword>
<dbReference type="Proteomes" id="UP001235966">
    <property type="component" value="Unassembled WGS sequence"/>
</dbReference>
<evidence type="ECO:0000256" key="2">
    <source>
        <dbReference type="ARBA" id="ARBA00022448"/>
    </source>
</evidence>
<dbReference type="Pfam" id="PF00893">
    <property type="entry name" value="Multi_Drug_Res"/>
    <property type="match status" value="1"/>
</dbReference>
<evidence type="ECO:0000256" key="8">
    <source>
        <dbReference type="SAM" id="Phobius"/>
    </source>
</evidence>
<dbReference type="InterPro" id="IPR000390">
    <property type="entry name" value="Small_drug/metabolite_transptr"/>
</dbReference>
<dbReference type="SUPFAM" id="SSF103481">
    <property type="entry name" value="Multidrug resistance efflux transporter EmrE"/>
    <property type="match status" value="1"/>
</dbReference>
<comment type="subcellular location">
    <subcellularLocation>
        <location evidence="1 7">Cell membrane</location>
        <topology evidence="1 7">Multi-pass membrane protein</topology>
    </subcellularLocation>
</comment>
<keyword evidence="6 8" id="KW-0472">Membrane</keyword>
<dbReference type="EMBL" id="JAUSQW010000001">
    <property type="protein sequence ID" value="MDP9800005.1"/>
    <property type="molecule type" value="Genomic_DNA"/>
</dbReference>
<sequence>MAWIILLASGVMEAVWAIALSKSEGLKKLWPSVIFLVTNVLSLIGLAVAMKHLPTGTAYAAWTATGASLTVVYAMVSGEEKATLVRIGVLLALVACVVGLKVVA</sequence>
<feature type="transmembrane region" description="Helical" evidence="8">
    <location>
        <begin position="82"/>
        <end position="103"/>
    </location>
</feature>
<protein>
    <submittedName>
        <fullName evidence="9">Quaternary ammonium compound-resistance protein SugE</fullName>
    </submittedName>
</protein>
<dbReference type="PANTHER" id="PTHR30561">
    <property type="entry name" value="SMR FAMILY PROTON-DEPENDENT DRUG EFFLUX TRANSPORTER SUGE"/>
    <property type="match status" value="1"/>
</dbReference>
<gene>
    <name evidence="9" type="ORF">J2S49_000081</name>
</gene>
<evidence type="ECO:0000256" key="3">
    <source>
        <dbReference type="ARBA" id="ARBA00022475"/>
    </source>
</evidence>
<evidence type="ECO:0000256" key="1">
    <source>
        <dbReference type="ARBA" id="ARBA00004651"/>
    </source>
</evidence>
<dbReference type="Gene3D" id="1.10.3730.20">
    <property type="match status" value="1"/>
</dbReference>
<dbReference type="InterPro" id="IPR045324">
    <property type="entry name" value="Small_multidrug_res"/>
</dbReference>
<keyword evidence="4 7" id="KW-0812">Transmembrane</keyword>
<keyword evidence="2" id="KW-0813">Transport</keyword>
<comment type="similarity">
    <text evidence="7">Belongs to the drug/metabolite transporter (DMT) superfamily. Small multidrug resistance (SMR) (TC 2.A.7.1) family.</text>
</comment>
<keyword evidence="10" id="KW-1185">Reference proteome</keyword>
<evidence type="ECO:0000313" key="9">
    <source>
        <dbReference type="EMBL" id="MDP9800005.1"/>
    </source>
</evidence>
<evidence type="ECO:0000256" key="4">
    <source>
        <dbReference type="ARBA" id="ARBA00022692"/>
    </source>
</evidence>
<accession>A0ABT9N8H9</accession>
<organism evidence="9 10">
    <name type="scientific">Arcanobacterium wilhelmae</name>
    <dbReference type="NCBI Taxonomy" id="1803177"/>
    <lineage>
        <taxon>Bacteria</taxon>
        <taxon>Bacillati</taxon>
        <taxon>Actinomycetota</taxon>
        <taxon>Actinomycetes</taxon>
        <taxon>Actinomycetales</taxon>
        <taxon>Actinomycetaceae</taxon>
        <taxon>Arcanobacterium</taxon>
    </lineage>
</organism>
<feature type="transmembrane region" description="Helical" evidence="8">
    <location>
        <begin position="57"/>
        <end position="76"/>
    </location>
</feature>
<feature type="transmembrane region" description="Helical" evidence="8">
    <location>
        <begin position="33"/>
        <end position="50"/>
    </location>
</feature>
<evidence type="ECO:0000256" key="7">
    <source>
        <dbReference type="RuleBase" id="RU003942"/>
    </source>
</evidence>
<dbReference type="PANTHER" id="PTHR30561:SF0">
    <property type="entry name" value="GUANIDINIUM EXPORTER"/>
    <property type="match status" value="1"/>
</dbReference>
<evidence type="ECO:0000256" key="6">
    <source>
        <dbReference type="ARBA" id="ARBA00023136"/>
    </source>
</evidence>
<name>A0ABT9N8H9_9ACTO</name>
<dbReference type="RefSeq" id="WP_278057427.1">
    <property type="nucleotide sequence ID" value="NZ_CP121247.1"/>
</dbReference>
<comment type="caution">
    <text evidence="9">The sequence shown here is derived from an EMBL/GenBank/DDBJ whole genome shotgun (WGS) entry which is preliminary data.</text>
</comment>
<proteinExistence type="inferred from homology"/>